<sequence>MKNDFSLSVFKTLFFIILFLLPLQSFADVSVIKKINIKNANVEHVKIVYVGDVTEGKTVDVMSALDEINATYPNLKDIYFYINSYGGDMDNGYMTYEAIKSSPIPVTTVNMSMVGSSATMFYCAAKERLAMKGASFILHPAATSNINREYLKPDEVNTLQQMNITYNNMFDTIYKSCTTYTDDERKKILYSESARALINADQAIEKKMATDIAEAMIKADVSYYISEKETH</sequence>
<protein>
    <submittedName>
        <fullName evidence="1">Protease subunit of ATP-dependent Clp proteases</fullName>
    </submittedName>
</protein>
<dbReference type="STRING" id="1109412.BN1221_04116c"/>
<dbReference type="RefSeq" id="WP_048638852.1">
    <property type="nucleotide sequence ID" value="NZ_CGIG01000001.1"/>
</dbReference>
<dbReference type="EMBL" id="CGIG01000001">
    <property type="protein sequence ID" value="CPR20068.1"/>
    <property type="molecule type" value="Genomic_DNA"/>
</dbReference>
<keyword evidence="1" id="KW-0645">Protease</keyword>
<dbReference type="OrthoDB" id="9082001at2"/>
<dbReference type="Gene3D" id="3.90.226.10">
    <property type="entry name" value="2-enoyl-CoA Hydratase, Chain A, domain 1"/>
    <property type="match status" value="1"/>
</dbReference>
<organism evidence="1 2">
    <name type="scientific">Brenneria goodwinii</name>
    <dbReference type="NCBI Taxonomy" id="1109412"/>
    <lineage>
        <taxon>Bacteria</taxon>
        <taxon>Pseudomonadati</taxon>
        <taxon>Pseudomonadota</taxon>
        <taxon>Gammaproteobacteria</taxon>
        <taxon>Enterobacterales</taxon>
        <taxon>Pectobacteriaceae</taxon>
        <taxon>Brenneria</taxon>
    </lineage>
</organism>
<keyword evidence="1" id="KW-0378">Hydrolase</keyword>
<dbReference type="InterPro" id="IPR029045">
    <property type="entry name" value="ClpP/crotonase-like_dom_sf"/>
</dbReference>
<dbReference type="SUPFAM" id="SSF52096">
    <property type="entry name" value="ClpP/crotonase"/>
    <property type="match status" value="1"/>
</dbReference>
<evidence type="ECO:0000313" key="2">
    <source>
        <dbReference type="Proteomes" id="UP000044377"/>
    </source>
</evidence>
<dbReference type="AlphaFoldDB" id="A0A0G4K130"/>
<evidence type="ECO:0000313" key="1">
    <source>
        <dbReference type="EMBL" id="CPR20068.1"/>
    </source>
</evidence>
<dbReference type="Pfam" id="PF00574">
    <property type="entry name" value="CLP_protease"/>
    <property type="match status" value="1"/>
</dbReference>
<dbReference type="GO" id="GO:0008233">
    <property type="term" value="F:peptidase activity"/>
    <property type="evidence" value="ECO:0007669"/>
    <property type="project" value="UniProtKB-KW"/>
</dbReference>
<gene>
    <name evidence="1" type="ORF">BN1221_04116c</name>
</gene>
<name>A0A0G4K130_9GAMM</name>
<proteinExistence type="predicted"/>
<dbReference type="GO" id="GO:0006508">
    <property type="term" value="P:proteolysis"/>
    <property type="evidence" value="ECO:0007669"/>
    <property type="project" value="UniProtKB-KW"/>
</dbReference>
<accession>A0A0G4K130</accession>
<reference evidence="2" key="1">
    <citation type="submission" date="2015-01" db="EMBL/GenBank/DDBJ databases">
        <authorList>
            <person name="Paterson Steve"/>
        </authorList>
    </citation>
    <scope>NUCLEOTIDE SEQUENCE [LARGE SCALE GENOMIC DNA]</scope>
    <source>
        <strain evidence="2">OBR1</strain>
    </source>
</reference>
<dbReference type="Proteomes" id="UP000044377">
    <property type="component" value="Unassembled WGS sequence"/>
</dbReference>
<keyword evidence="2" id="KW-1185">Reference proteome</keyword>
<dbReference type="InterPro" id="IPR023562">
    <property type="entry name" value="ClpP/TepA"/>
</dbReference>